<protein>
    <submittedName>
        <fullName evidence="1">Uncharacterized protein</fullName>
    </submittedName>
</protein>
<evidence type="ECO:0000313" key="1">
    <source>
        <dbReference type="EMBL" id="PTQ81206.1"/>
    </source>
</evidence>
<gene>
    <name evidence="1" type="ORF">C8R21_11183</name>
</gene>
<dbReference type="Proteomes" id="UP000244152">
    <property type="component" value="Unassembled WGS sequence"/>
</dbReference>
<dbReference type="AlphaFoldDB" id="A0A2T5IBL0"/>
<dbReference type="EMBL" id="QAOK01000011">
    <property type="protein sequence ID" value="PTQ81206.1"/>
    <property type="molecule type" value="Genomic_DNA"/>
</dbReference>
<accession>A0A2T5IBL0</accession>
<name>A0A2T5IBL0_9PROT</name>
<dbReference type="RefSeq" id="WP_107762169.1">
    <property type="nucleotide sequence ID" value="NZ_QAOK01000011.1"/>
</dbReference>
<evidence type="ECO:0000313" key="2">
    <source>
        <dbReference type="Proteomes" id="UP000244152"/>
    </source>
</evidence>
<organism evidence="1 2">
    <name type="scientific">Nitrosospira multiformis</name>
    <dbReference type="NCBI Taxonomy" id="1231"/>
    <lineage>
        <taxon>Bacteria</taxon>
        <taxon>Pseudomonadati</taxon>
        <taxon>Pseudomonadota</taxon>
        <taxon>Betaproteobacteria</taxon>
        <taxon>Nitrosomonadales</taxon>
        <taxon>Nitrosomonadaceae</taxon>
        <taxon>Nitrosospira</taxon>
    </lineage>
</organism>
<proteinExistence type="predicted"/>
<sequence length="90" mass="10192">MRLLLRIESTSSEEISVAAEPGEAEWNLDVLDGLFDFYFIQPVILQQRKAANLRCYLGRFIYAYNDVPTFTFANAETSFSNSFLSLSDGP</sequence>
<reference evidence="1 2" key="1">
    <citation type="submission" date="2018-04" db="EMBL/GenBank/DDBJ databases">
        <title>Active sludge and wastewater microbial communities from Klosterneuburg, Austria.</title>
        <authorList>
            <person name="Wagner M."/>
        </authorList>
    </citation>
    <scope>NUCLEOTIDE SEQUENCE [LARGE SCALE GENOMIC DNA]</scope>
    <source>
        <strain evidence="1 2">Nl12</strain>
    </source>
</reference>
<comment type="caution">
    <text evidence="1">The sequence shown here is derived from an EMBL/GenBank/DDBJ whole genome shotgun (WGS) entry which is preliminary data.</text>
</comment>